<evidence type="ECO:0000313" key="1">
    <source>
        <dbReference type="EMBL" id="CAK0871527.1"/>
    </source>
</evidence>
<dbReference type="EMBL" id="CAUYUJ010017081">
    <property type="protein sequence ID" value="CAK0871527.1"/>
    <property type="molecule type" value="Genomic_DNA"/>
</dbReference>
<proteinExistence type="predicted"/>
<keyword evidence="2" id="KW-1185">Reference proteome</keyword>
<evidence type="ECO:0000313" key="2">
    <source>
        <dbReference type="Proteomes" id="UP001189429"/>
    </source>
</evidence>
<reference evidence="1" key="1">
    <citation type="submission" date="2023-10" db="EMBL/GenBank/DDBJ databases">
        <authorList>
            <person name="Chen Y."/>
            <person name="Shah S."/>
            <person name="Dougan E. K."/>
            <person name="Thang M."/>
            <person name="Chan C."/>
        </authorList>
    </citation>
    <scope>NUCLEOTIDE SEQUENCE [LARGE SCALE GENOMIC DNA]</scope>
</reference>
<organism evidence="1 2">
    <name type="scientific">Prorocentrum cordatum</name>
    <dbReference type="NCBI Taxonomy" id="2364126"/>
    <lineage>
        <taxon>Eukaryota</taxon>
        <taxon>Sar</taxon>
        <taxon>Alveolata</taxon>
        <taxon>Dinophyceae</taxon>
        <taxon>Prorocentrales</taxon>
        <taxon>Prorocentraceae</taxon>
        <taxon>Prorocentrum</taxon>
    </lineage>
</organism>
<gene>
    <name evidence="1" type="ORF">PCOR1329_LOCUS57345</name>
</gene>
<sequence>MRRGQRNQHATCWQSSLQKHMLGIATSLLHPGVATHFSKMESTTSLSRRWSIIVGWKAGGRIVRSSGLRRHLQQGHSCTVRLSSHRRLTIPLCGGFPEAKDLLSSSPVQVDPKTYPRAEVQVDLASTGHQQN</sequence>
<accession>A0ABN9VEG8</accession>
<comment type="caution">
    <text evidence="1">The sequence shown here is derived from an EMBL/GenBank/DDBJ whole genome shotgun (WGS) entry which is preliminary data.</text>
</comment>
<name>A0ABN9VEG8_9DINO</name>
<dbReference type="Proteomes" id="UP001189429">
    <property type="component" value="Unassembled WGS sequence"/>
</dbReference>
<protein>
    <submittedName>
        <fullName evidence="1">Uncharacterized protein</fullName>
    </submittedName>
</protein>